<dbReference type="InterPro" id="IPR012748">
    <property type="entry name" value="Rieske-like_NirD"/>
</dbReference>
<dbReference type="GO" id="GO:0051537">
    <property type="term" value="F:2 iron, 2 sulfur cluster binding"/>
    <property type="evidence" value="ECO:0007669"/>
    <property type="project" value="UniProtKB-KW"/>
</dbReference>
<organism evidence="8 9">
    <name type="scientific">Zafaria cholistanensis</name>
    <dbReference type="NCBI Taxonomy" id="1682741"/>
    <lineage>
        <taxon>Bacteria</taxon>
        <taxon>Bacillati</taxon>
        <taxon>Actinomycetota</taxon>
        <taxon>Actinomycetes</taxon>
        <taxon>Micrococcales</taxon>
        <taxon>Micrococcaceae</taxon>
        <taxon>Zafaria</taxon>
    </lineage>
</organism>
<evidence type="ECO:0000256" key="1">
    <source>
        <dbReference type="ARBA" id="ARBA00022714"/>
    </source>
</evidence>
<evidence type="ECO:0000313" key="9">
    <source>
        <dbReference type="Proteomes" id="UP000325307"/>
    </source>
</evidence>
<dbReference type="GO" id="GO:0008942">
    <property type="term" value="F:nitrite reductase [NAD(P)H] activity"/>
    <property type="evidence" value="ECO:0007669"/>
    <property type="project" value="InterPro"/>
</dbReference>
<dbReference type="PANTHER" id="PTHR40562">
    <property type="match status" value="1"/>
</dbReference>
<feature type="domain" description="Rieske" evidence="7">
    <location>
        <begin position="14"/>
        <end position="118"/>
    </location>
</feature>
<dbReference type="EMBL" id="BKDJ01000007">
    <property type="protein sequence ID" value="GER23213.1"/>
    <property type="molecule type" value="Genomic_DNA"/>
</dbReference>
<dbReference type="Pfam" id="PF13806">
    <property type="entry name" value="Rieske_2"/>
    <property type="match status" value="1"/>
</dbReference>
<evidence type="ECO:0000256" key="5">
    <source>
        <dbReference type="ARBA" id="ARBA00023014"/>
    </source>
</evidence>
<evidence type="ECO:0000256" key="2">
    <source>
        <dbReference type="ARBA" id="ARBA00022723"/>
    </source>
</evidence>
<dbReference type="InterPro" id="IPR017941">
    <property type="entry name" value="Rieske_2Fe-2S"/>
</dbReference>
<dbReference type="GO" id="GO:0016705">
    <property type="term" value="F:oxidoreductase activity, acting on paired donors, with incorporation or reduction of molecular oxygen"/>
    <property type="evidence" value="ECO:0007669"/>
    <property type="project" value="UniProtKB-ARBA"/>
</dbReference>
<dbReference type="RefSeq" id="WP_149956813.1">
    <property type="nucleotide sequence ID" value="NZ_BKDJ01000007.1"/>
</dbReference>
<keyword evidence="2" id="KW-0479">Metal-binding</keyword>
<sequence>MALGMTSGVAADWLPACWIDDLPIGWGQSLWLDGRQVAIFRFPDGTVHATSPACPSTGAPVMAAGIMGTRLTSEGLVHTLTGAGRKEGYRLDTGECLAPDRPRLPVHPVRVEAGRVLVGAATLQLPQE</sequence>
<dbReference type="InterPro" id="IPR017881">
    <property type="entry name" value="NirD"/>
</dbReference>
<evidence type="ECO:0000256" key="6">
    <source>
        <dbReference type="ARBA" id="ARBA00023063"/>
    </source>
</evidence>
<reference evidence="8 9" key="1">
    <citation type="submission" date="2019-09" db="EMBL/GenBank/DDBJ databases">
        <title>Arthrobacter zafarii sp. nov., a moderately thermotolerant and halotolerant actinobacterium isolated from Cholistan desert soil of Pakistan.</title>
        <authorList>
            <person name="Amin A."/>
            <person name="Ahmed I."/>
            <person name="Khalid N."/>
            <person name="Schumann P."/>
            <person name="Busse H.J."/>
            <person name="Khan I.U."/>
            <person name="Li S."/>
            <person name="Li W.J."/>
        </authorList>
    </citation>
    <scope>NUCLEOTIDE SEQUENCE [LARGE SCALE GENOMIC DNA]</scope>
    <source>
        <strain evidence="8 9">NCCP-1664</strain>
    </source>
</reference>
<comment type="caution">
    <text evidence="8">The sequence shown here is derived from an EMBL/GenBank/DDBJ whole genome shotgun (WGS) entry which is preliminary data.</text>
</comment>
<evidence type="ECO:0000256" key="3">
    <source>
        <dbReference type="ARBA" id="ARBA00023002"/>
    </source>
</evidence>
<name>A0A5A7NQT3_9MICC</name>
<evidence type="ECO:0000259" key="7">
    <source>
        <dbReference type="PROSITE" id="PS51296"/>
    </source>
</evidence>
<protein>
    <submittedName>
        <fullName evidence="8">Assimilatory nitrite reductase small subunit</fullName>
    </submittedName>
</protein>
<proteinExistence type="predicted"/>
<keyword evidence="9" id="KW-1185">Reference proteome</keyword>
<keyword evidence="1" id="KW-0001">2Fe-2S</keyword>
<keyword evidence="3" id="KW-0560">Oxidoreductase</keyword>
<evidence type="ECO:0000313" key="8">
    <source>
        <dbReference type="EMBL" id="GER23213.1"/>
    </source>
</evidence>
<dbReference type="GO" id="GO:0046872">
    <property type="term" value="F:metal ion binding"/>
    <property type="evidence" value="ECO:0007669"/>
    <property type="project" value="UniProtKB-KW"/>
</dbReference>
<dbReference type="GO" id="GO:0004497">
    <property type="term" value="F:monooxygenase activity"/>
    <property type="evidence" value="ECO:0007669"/>
    <property type="project" value="UniProtKB-ARBA"/>
</dbReference>
<dbReference type="SUPFAM" id="SSF50022">
    <property type="entry name" value="ISP domain"/>
    <property type="match status" value="1"/>
</dbReference>
<dbReference type="Gene3D" id="2.102.10.10">
    <property type="entry name" value="Rieske [2Fe-2S] iron-sulphur domain"/>
    <property type="match status" value="1"/>
</dbReference>
<dbReference type="GO" id="GO:0042128">
    <property type="term" value="P:nitrate assimilation"/>
    <property type="evidence" value="ECO:0007669"/>
    <property type="project" value="UniProtKB-KW"/>
</dbReference>
<keyword evidence="6" id="KW-0534">Nitrate assimilation</keyword>
<dbReference type="PANTHER" id="PTHR40562:SF1">
    <property type="entry name" value="NITRITE REDUCTASE (NADH) SMALL SUBUNIT"/>
    <property type="match status" value="1"/>
</dbReference>
<dbReference type="InterPro" id="IPR036922">
    <property type="entry name" value="Rieske_2Fe-2S_sf"/>
</dbReference>
<accession>A0A5A7NQT3</accession>
<dbReference type="PROSITE" id="PS51296">
    <property type="entry name" value="RIESKE"/>
    <property type="match status" value="1"/>
</dbReference>
<evidence type="ECO:0000256" key="4">
    <source>
        <dbReference type="ARBA" id="ARBA00023004"/>
    </source>
</evidence>
<dbReference type="Proteomes" id="UP000325307">
    <property type="component" value="Unassembled WGS sequence"/>
</dbReference>
<dbReference type="AlphaFoldDB" id="A0A5A7NQT3"/>
<dbReference type="PROSITE" id="PS51300">
    <property type="entry name" value="NIRD"/>
    <property type="match status" value="1"/>
</dbReference>
<keyword evidence="5" id="KW-0411">Iron-sulfur</keyword>
<keyword evidence="4" id="KW-0408">Iron</keyword>
<dbReference type="OrthoDB" id="3213360at2"/>
<gene>
    <name evidence="8" type="primary">nirD_1</name>
    <name evidence="8" type="ORF">NCCP1664_17090</name>
</gene>